<dbReference type="STRING" id="3818.A0A445DQT3"/>
<proteinExistence type="predicted"/>
<dbReference type="InterPro" id="IPR025836">
    <property type="entry name" value="Zn_knuckle_CX2CX4HX4C"/>
</dbReference>
<dbReference type="Proteomes" id="UP000289738">
    <property type="component" value="Chromosome A03"/>
</dbReference>
<evidence type="ECO:0000313" key="4">
    <source>
        <dbReference type="EMBL" id="RYR65534.1"/>
    </source>
</evidence>
<dbReference type="GO" id="GO:0008270">
    <property type="term" value="F:zinc ion binding"/>
    <property type="evidence" value="ECO:0007669"/>
    <property type="project" value="UniProtKB-KW"/>
</dbReference>
<keyword evidence="1" id="KW-0863">Zinc-finger</keyword>
<feature type="compositionally biased region" description="Basic and acidic residues" evidence="2">
    <location>
        <begin position="198"/>
        <end position="213"/>
    </location>
</feature>
<dbReference type="Pfam" id="PF14392">
    <property type="entry name" value="zf-CCHC_4"/>
    <property type="match status" value="1"/>
</dbReference>
<comment type="caution">
    <text evidence="4">The sequence shown here is derived from an EMBL/GenBank/DDBJ whole genome shotgun (WGS) entry which is preliminary data.</text>
</comment>
<dbReference type="InterPro" id="IPR040256">
    <property type="entry name" value="At4g02000-like"/>
</dbReference>
<protein>
    <recommendedName>
        <fullName evidence="3">CCHC-type domain-containing protein</fullName>
    </recommendedName>
</protein>
<keyword evidence="5" id="KW-1185">Reference proteome</keyword>
<evidence type="ECO:0000256" key="2">
    <source>
        <dbReference type="SAM" id="MobiDB-lite"/>
    </source>
</evidence>
<feature type="domain" description="CCHC-type" evidence="3">
    <location>
        <begin position="149"/>
        <end position="163"/>
    </location>
</feature>
<evidence type="ECO:0000259" key="3">
    <source>
        <dbReference type="PROSITE" id="PS50158"/>
    </source>
</evidence>
<evidence type="ECO:0000256" key="1">
    <source>
        <dbReference type="PROSITE-ProRule" id="PRU00047"/>
    </source>
</evidence>
<gene>
    <name evidence="4" type="ORF">Ahy_A03g011470</name>
</gene>
<dbReference type="PANTHER" id="PTHR31286">
    <property type="entry name" value="GLYCINE-RICH CELL WALL STRUCTURAL PROTEIN 1.8-LIKE"/>
    <property type="match status" value="1"/>
</dbReference>
<reference evidence="4 5" key="1">
    <citation type="submission" date="2019-01" db="EMBL/GenBank/DDBJ databases">
        <title>Sequencing of cultivated peanut Arachis hypogaea provides insights into genome evolution and oil improvement.</title>
        <authorList>
            <person name="Chen X."/>
        </authorList>
    </citation>
    <scope>NUCLEOTIDE SEQUENCE [LARGE SCALE GENOMIC DNA]</scope>
    <source>
        <strain evidence="5">cv. Fuhuasheng</strain>
        <tissue evidence="4">Leaves</tissue>
    </source>
</reference>
<sequence>MKRRLEILWDKRGSIEVIDLGCEFFLVRFFNSKNLDFALTEGPWKILDHYLSVRLWKPDFDPTTTTIDTVAAWVKLPGLAIEYYNRTILRKIGNIIGRTLKIDSNTAEVSRGKFARLCVEVALIKPLVAQYQINGVNHSIEYEGLHQVCFSCGRVGHEKESCPVKERNQVQNHQLNGAPLVPQQEEEDRGIPVQQNSNKDKEVMKEKGEEYRP</sequence>
<evidence type="ECO:0000313" key="5">
    <source>
        <dbReference type="Proteomes" id="UP000289738"/>
    </source>
</evidence>
<dbReference type="AlphaFoldDB" id="A0A445DQT3"/>
<dbReference type="GO" id="GO:0003676">
    <property type="term" value="F:nucleic acid binding"/>
    <property type="evidence" value="ECO:0007669"/>
    <property type="project" value="InterPro"/>
</dbReference>
<dbReference type="SUPFAM" id="SSF57756">
    <property type="entry name" value="Retrovirus zinc finger-like domains"/>
    <property type="match status" value="1"/>
</dbReference>
<dbReference type="Pfam" id="PF14111">
    <property type="entry name" value="DUF4283"/>
    <property type="match status" value="1"/>
</dbReference>
<feature type="region of interest" description="Disordered" evidence="2">
    <location>
        <begin position="173"/>
        <end position="213"/>
    </location>
</feature>
<dbReference type="EMBL" id="SDMP01000003">
    <property type="protein sequence ID" value="RYR65534.1"/>
    <property type="molecule type" value="Genomic_DNA"/>
</dbReference>
<keyword evidence="1" id="KW-0479">Metal-binding</keyword>
<dbReference type="InterPro" id="IPR036875">
    <property type="entry name" value="Znf_CCHC_sf"/>
</dbReference>
<dbReference type="InterPro" id="IPR025558">
    <property type="entry name" value="DUF4283"/>
</dbReference>
<organism evidence="4 5">
    <name type="scientific">Arachis hypogaea</name>
    <name type="common">Peanut</name>
    <dbReference type="NCBI Taxonomy" id="3818"/>
    <lineage>
        <taxon>Eukaryota</taxon>
        <taxon>Viridiplantae</taxon>
        <taxon>Streptophyta</taxon>
        <taxon>Embryophyta</taxon>
        <taxon>Tracheophyta</taxon>
        <taxon>Spermatophyta</taxon>
        <taxon>Magnoliopsida</taxon>
        <taxon>eudicotyledons</taxon>
        <taxon>Gunneridae</taxon>
        <taxon>Pentapetalae</taxon>
        <taxon>rosids</taxon>
        <taxon>fabids</taxon>
        <taxon>Fabales</taxon>
        <taxon>Fabaceae</taxon>
        <taxon>Papilionoideae</taxon>
        <taxon>50 kb inversion clade</taxon>
        <taxon>dalbergioids sensu lato</taxon>
        <taxon>Dalbergieae</taxon>
        <taxon>Pterocarpus clade</taxon>
        <taxon>Arachis</taxon>
    </lineage>
</organism>
<dbReference type="PANTHER" id="PTHR31286:SF99">
    <property type="entry name" value="DUF4283 DOMAIN-CONTAINING PROTEIN"/>
    <property type="match status" value="1"/>
</dbReference>
<accession>A0A445DQT3</accession>
<name>A0A445DQT3_ARAHY</name>
<dbReference type="InterPro" id="IPR001878">
    <property type="entry name" value="Znf_CCHC"/>
</dbReference>
<keyword evidence="1" id="KW-0862">Zinc</keyword>
<dbReference type="PROSITE" id="PS50158">
    <property type="entry name" value="ZF_CCHC"/>
    <property type="match status" value="1"/>
</dbReference>